<dbReference type="EMBL" id="OX458332">
    <property type="protein sequence ID" value="CAI8765009.1"/>
    <property type="molecule type" value="Genomic_DNA"/>
</dbReference>
<dbReference type="AlphaFoldDB" id="A0AA35UGQ1"/>
<evidence type="ECO:0000313" key="2">
    <source>
        <dbReference type="Proteomes" id="UP001158598"/>
    </source>
</evidence>
<evidence type="ECO:0008006" key="3">
    <source>
        <dbReference type="Google" id="ProtNLM"/>
    </source>
</evidence>
<proteinExistence type="predicted"/>
<accession>A0AA35UGQ1</accession>
<dbReference type="PROSITE" id="PS51257">
    <property type="entry name" value="PROKAR_LIPOPROTEIN"/>
    <property type="match status" value="1"/>
</dbReference>
<gene>
    <name evidence="1" type="ORF">MCNOR_0909</name>
</gene>
<organism evidence="1 2">
    <name type="scientific">Methylococcus capsulatus</name>
    <dbReference type="NCBI Taxonomy" id="414"/>
    <lineage>
        <taxon>Bacteria</taxon>
        <taxon>Pseudomonadati</taxon>
        <taxon>Pseudomonadota</taxon>
        <taxon>Gammaproteobacteria</taxon>
        <taxon>Methylococcales</taxon>
        <taxon>Methylococcaceae</taxon>
        <taxon>Methylococcus</taxon>
    </lineage>
</organism>
<dbReference type="Proteomes" id="UP001158598">
    <property type="component" value="Chromosome"/>
</dbReference>
<sequence length="238" mass="25823">MFPEKSRGPIACLLSAGFGVIGCTEPSPKPAASEYPAALPTTAAGDDTARILSAGTGKSAPKPALIRARDFEGTVKAIHPAIRQVVFLLADGKRVTVTVSPRAGSLADLRVGDLVTFELAETVEIVRNDDHHPETGEIVMHPVPGSMQEREYFNPYYHRDGVSAAKRHESHWSGIIEIPSWVVSYDSQSRLITLKSREGRVFSVRVAPEAGKPDEYAPGEAVVARFKEVEDVTVIRPR</sequence>
<protein>
    <recommendedName>
        <fullName evidence="3">Lipoprotein</fullName>
    </recommendedName>
</protein>
<evidence type="ECO:0000313" key="1">
    <source>
        <dbReference type="EMBL" id="CAI8765009.1"/>
    </source>
</evidence>
<name>A0AA35UGQ1_METCP</name>
<dbReference type="RefSeq" id="WP_218797250.1">
    <property type="nucleotide sequence ID" value="NZ_CP079097.1"/>
</dbReference>
<reference evidence="1" key="1">
    <citation type="submission" date="2023-03" db="EMBL/GenBank/DDBJ databases">
        <authorList>
            <person name="Pearce D."/>
        </authorList>
    </citation>
    <scope>NUCLEOTIDE SEQUENCE</scope>
    <source>
        <strain evidence="1">Mc</strain>
    </source>
</reference>